<evidence type="ECO:0000313" key="3">
    <source>
        <dbReference type="Proteomes" id="UP000001591"/>
    </source>
</evidence>
<keyword evidence="3" id="KW-1185">Reference proteome</keyword>
<accession>B6IW13</accession>
<dbReference type="PANTHER" id="PTHR46438:SF11">
    <property type="entry name" value="LIPASE-RELATED"/>
    <property type="match status" value="1"/>
</dbReference>
<dbReference type="RefSeq" id="WP_012568266.1">
    <property type="nucleotide sequence ID" value="NC_011420.2"/>
</dbReference>
<dbReference type="AlphaFoldDB" id="B6IW13"/>
<dbReference type="Pfam" id="PF00561">
    <property type="entry name" value="Abhydrolase_1"/>
    <property type="match status" value="1"/>
</dbReference>
<evidence type="ECO:0000313" key="2">
    <source>
        <dbReference type="EMBL" id="ACJ00487.1"/>
    </source>
</evidence>
<keyword evidence="2" id="KW-0378">Hydrolase</keyword>
<dbReference type="Proteomes" id="UP000001591">
    <property type="component" value="Chromosome"/>
</dbReference>
<organism evidence="2 3">
    <name type="scientific">Rhodospirillum centenum (strain ATCC 51521 / SW)</name>
    <dbReference type="NCBI Taxonomy" id="414684"/>
    <lineage>
        <taxon>Bacteria</taxon>
        <taxon>Pseudomonadati</taxon>
        <taxon>Pseudomonadota</taxon>
        <taxon>Alphaproteobacteria</taxon>
        <taxon>Rhodospirillales</taxon>
        <taxon>Rhodospirillaceae</taxon>
        <taxon>Rhodospirillum</taxon>
    </lineage>
</organism>
<name>B6IW13_RHOCS</name>
<sequence>MKRVLLGFLAFVLLIVAATAVWLYTPDLPREEVEALYLRDPGDYREIAGQRLHVRVEGEGPAVVLIHGFGSSLLTWDAWARDLATDHRVVRFDLPGHGLSGPAPDDDYGIDRSVALIGALLDALGLERATLVGNSLGGLAAWRFAAARPDRVEKLVLIAAGGFVPPGAAYGQRIEVPPAFRAMRSVLPESMVRASLASMYGDPARLDPETVRRYWTMMRAPGVRDALVRRLEDFTTEDPVPLLARIPAPTLVMWGARDVMVPATDAARFAGALPDARVVIWPDLGHVPMEEAPERTLADLRAFLAGVPVGTAPAAVPAP</sequence>
<gene>
    <name evidence="2" type="ordered locus">RC1_3122</name>
</gene>
<dbReference type="Gene3D" id="3.40.50.1820">
    <property type="entry name" value="alpha/beta hydrolase"/>
    <property type="match status" value="1"/>
</dbReference>
<dbReference type="SUPFAM" id="SSF53474">
    <property type="entry name" value="alpha/beta-Hydrolases"/>
    <property type="match status" value="1"/>
</dbReference>
<dbReference type="InterPro" id="IPR000073">
    <property type="entry name" value="AB_hydrolase_1"/>
</dbReference>
<dbReference type="HOGENOM" id="CLU_020336_13_2_5"/>
<dbReference type="eggNOG" id="COG2267">
    <property type="taxonomic scope" value="Bacteria"/>
</dbReference>
<dbReference type="GO" id="GO:0016787">
    <property type="term" value="F:hydrolase activity"/>
    <property type="evidence" value="ECO:0007669"/>
    <property type="project" value="UniProtKB-KW"/>
</dbReference>
<dbReference type="InterPro" id="IPR029058">
    <property type="entry name" value="AB_hydrolase_fold"/>
</dbReference>
<dbReference type="OrthoDB" id="9804723at2"/>
<dbReference type="EMBL" id="CP000613">
    <property type="protein sequence ID" value="ACJ00487.1"/>
    <property type="molecule type" value="Genomic_DNA"/>
</dbReference>
<dbReference type="PRINTS" id="PR00111">
    <property type="entry name" value="ABHYDROLASE"/>
</dbReference>
<evidence type="ECO:0000259" key="1">
    <source>
        <dbReference type="Pfam" id="PF00561"/>
    </source>
</evidence>
<reference evidence="2 3" key="1">
    <citation type="journal article" date="2010" name="BMC Genomics">
        <title>Metabolic flexibility revealed in the genome of the cyst-forming alpha-1 proteobacterium Rhodospirillum centenum.</title>
        <authorList>
            <person name="Lu Y.K."/>
            <person name="Marden J."/>
            <person name="Han M."/>
            <person name="Swingley W.D."/>
            <person name="Mastrian S.D."/>
            <person name="Chowdhury S.R."/>
            <person name="Hao J."/>
            <person name="Helmy T."/>
            <person name="Kim S."/>
            <person name="Kurdoglu A.A."/>
            <person name="Matthies H.J."/>
            <person name="Rollo D."/>
            <person name="Stothard P."/>
            <person name="Blankenship R.E."/>
            <person name="Bauer C.E."/>
            <person name="Touchman J.W."/>
        </authorList>
    </citation>
    <scope>NUCLEOTIDE SEQUENCE [LARGE SCALE GENOMIC DNA]</scope>
    <source>
        <strain evidence="3">ATCC 51521 / SW</strain>
    </source>
</reference>
<dbReference type="STRING" id="414684.RC1_3122"/>
<dbReference type="KEGG" id="rce:RC1_3122"/>
<dbReference type="PANTHER" id="PTHR46438">
    <property type="entry name" value="ALPHA/BETA-HYDROLASES SUPERFAMILY PROTEIN"/>
    <property type="match status" value="1"/>
</dbReference>
<proteinExistence type="predicted"/>
<feature type="domain" description="AB hydrolase-1" evidence="1">
    <location>
        <begin position="61"/>
        <end position="293"/>
    </location>
</feature>
<protein>
    <submittedName>
        <fullName evidence="2">Hydrolase, alpha</fullName>
    </submittedName>
</protein>